<comment type="caution">
    <text evidence="1">The sequence shown here is derived from an EMBL/GenBank/DDBJ whole genome shotgun (WGS) entry which is preliminary data.</text>
</comment>
<protein>
    <recommendedName>
        <fullName evidence="3">SET and RING associated domain-containing protein</fullName>
    </recommendedName>
</protein>
<evidence type="ECO:0000313" key="1">
    <source>
        <dbReference type="EMBL" id="MBC5668375.1"/>
    </source>
</evidence>
<gene>
    <name evidence="1" type="ORF">H8S00_10300</name>
</gene>
<proteinExistence type="predicted"/>
<reference evidence="1 2" key="1">
    <citation type="submission" date="2020-08" db="EMBL/GenBank/DDBJ databases">
        <title>Genome public.</title>
        <authorList>
            <person name="Liu C."/>
            <person name="Sun Q."/>
        </authorList>
    </citation>
    <scope>NUCLEOTIDE SEQUENCE [LARGE SCALE GENOMIC DNA]</scope>
    <source>
        <strain evidence="1 2">BX4</strain>
    </source>
</reference>
<name>A0ABR7F440_9FIRM</name>
<organism evidence="1 2">
    <name type="scientific">Eubacterium segne</name>
    <dbReference type="NCBI Taxonomy" id="2763045"/>
    <lineage>
        <taxon>Bacteria</taxon>
        <taxon>Bacillati</taxon>
        <taxon>Bacillota</taxon>
        <taxon>Clostridia</taxon>
        <taxon>Eubacteriales</taxon>
        <taxon>Eubacteriaceae</taxon>
        <taxon>Eubacterium</taxon>
    </lineage>
</organism>
<keyword evidence="2" id="KW-1185">Reference proteome</keyword>
<dbReference type="Proteomes" id="UP000597877">
    <property type="component" value="Unassembled WGS sequence"/>
</dbReference>
<accession>A0ABR7F440</accession>
<evidence type="ECO:0000313" key="2">
    <source>
        <dbReference type="Proteomes" id="UP000597877"/>
    </source>
</evidence>
<dbReference type="RefSeq" id="WP_186840516.1">
    <property type="nucleotide sequence ID" value="NZ_JACOOZ010000007.1"/>
</dbReference>
<dbReference type="EMBL" id="JACOOZ010000007">
    <property type="protein sequence ID" value="MBC5668375.1"/>
    <property type="molecule type" value="Genomic_DNA"/>
</dbReference>
<evidence type="ECO:0008006" key="3">
    <source>
        <dbReference type="Google" id="ProtNLM"/>
    </source>
</evidence>
<sequence>MVCHIREKFTINKNTLLRRYIKPEDVEKYVSGEYDAVRGCISREGDCNDVGDFEDIFETFRLDYDNIPYHSTDKSYWKIEFKTIPDDLKKINLDNTYGKEFGGLNEDINPCTRNGFTGAKNGKVIPEWNLKEGIGYDKALITKIENGKIVKQYKYIKNEKIWRKIK</sequence>